<dbReference type="CDD" id="cd01650">
    <property type="entry name" value="RT_nLTR_like"/>
    <property type="match status" value="1"/>
</dbReference>
<dbReference type="PANTHER" id="PTHR47027">
    <property type="entry name" value="REVERSE TRANSCRIPTASE DOMAIN-CONTAINING PROTEIN"/>
    <property type="match status" value="1"/>
</dbReference>
<accession>A0ABD6EPT8</accession>
<dbReference type="SUPFAM" id="SSF56672">
    <property type="entry name" value="DNA/RNA polymerases"/>
    <property type="match status" value="1"/>
</dbReference>
<dbReference type="Gene3D" id="1.25.40.20">
    <property type="entry name" value="Ankyrin repeat-containing domain"/>
    <property type="match status" value="1"/>
</dbReference>
<dbReference type="PROSITE" id="PS50297">
    <property type="entry name" value="ANK_REP_REGION"/>
    <property type="match status" value="1"/>
</dbReference>
<dbReference type="EMBL" id="JBGFUD010006754">
    <property type="protein sequence ID" value="MFH4981192.1"/>
    <property type="molecule type" value="Genomic_DNA"/>
</dbReference>
<dbReference type="PROSITE" id="PS50088">
    <property type="entry name" value="ANK_REPEAT"/>
    <property type="match status" value="1"/>
</dbReference>
<dbReference type="Pfam" id="PF13637">
    <property type="entry name" value="Ank_4"/>
    <property type="match status" value="1"/>
</dbReference>
<dbReference type="Pfam" id="PF00078">
    <property type="entry name" value="RVT_1"/>
    <property type="match status" value="1"/>
</dbReference>
<dbReference type="Proteomes" id="UP001608902">
    <property type="component" value="Unassembled WGS sequence"/>
</dbReference>
<comment type="caution">
    <text evidence="3">The sequence shown here is derived from an EMBL/GenBank/DDBJ whole genome shotgun (WGS) entry which is preliminary data.</text>
</comment>
<feature type="repeat" description="ANK" evidence="1">
    <location>
        <begin position="1384"/>
        <end position="1416"/>
    </location>
</feature>
<dbReference type="InterPro" id="IPR005135">
    <property type="entry name" value="Endo/exonuclease/phosphatase"/>
</dbReference>
<feature type="domain" description="Reverse transcriptase" evidence="2">
    <location>
        <begin position="604"/>
        <end position="877"/>
    </location>
</feature>
<dbReference type="InterPro" id="IPR036770">
    <property type="entry name" value="Ankyrin_rpt-contain_sf"/>
</dbReference>
<evidence type="ECO:0000259" key="2">
    <source>
        <dbReference type="PROSITE" id="PS50878"/>
    </source>
</evidence>
<proteinExistence type="predicted"/>
<evidence type="ECO:0000313" key="4">
    <source>
        <dbReference type="Proteomes" id="UP001608902"/>
    </source>
</evidence>
<dbReference type="SMART" id="SM00248">
    <property type="entry name" value="ANK"/>
    <property type="match status" value="4"/>
</dbReference>
<dbReference type="InterPro" id="IPR036691">
    <property type="entry name" value="Endo/exonu/phosph_ase_sf"/>
</dbReference>
<dbReference type="PROSITE" id="PS50878">
    <property type="entry name" value="RT_POL"/>
    <property type="match status" value="1"/>
</dbReference>
<evidence type="ECO:0000313" key="3">
    <source>
        <dbReference type="EMBL" id="MFH4981192.1"/>
    </source>
</evidence>
<gene>
    <name evidence="3" type="ORF">AB6A40_007901</name>
</gene>
<dbReference type="InterPro" id="IPR043502">
    <property type="entry name" value="DNA/RNA_pol_sf"/>
</dbReference>
<reference evidence="3 4" key="1">
    <citation type="submission" date="2024-08" db="EMBL/GenBank/DDBJ databases">
        <title>Gnathostoma spinigerum genome.</title>
        <authorList>
            <person name="Gonzalez-Bertolin B."/>
            <person name="Monzon S."/>
            <person name="Zaballos A."/>
            <person name="Jimenez P."/>
            <person name="Dekumyoy P."/>
            <person name="Varona S."/>
            <person name="Cuesta I."/>
            <person name="Sumanam S."/>
            <person name="Adisakwattana P."/>
            <person name="Gasser R.B."/>
            <person name="Hernandez-Gonzalez A."/>
            <person name="Young N.D."/>
            <person name="Perteguer M.J."/>
        </authorList>
    </citation>
    <scope>NUCLEOTIDE SEQUENCE [LARGE SCALE GENOMIC DNA]</scope>
    <source>
        <strain evidence="3">AL3</strain>
        <tissue evidence="3">Liver</tissue>
    </source>
</reference>
<dbReference type="Pfam" id="PF12796">
    <property type="entry name" value="Ank_2"/>
    <property type="match status" value="1"/>
</dbReference>
<name>A0ABD6EPT8_9BILA</name>
<dbReference type="Pfam" id="PF03372">
    <property type="entry name" value="Exo_endo_phos"/>
    <property type="match status" value="1"/>
</dbReference>
<protein>
    <recommendedName>
        <fullName evidence="2">Reverse transcriptase domain-containing protein</fullName>
    </recommendedName>
</protein>
<dbReference type="InterPro" id="IPR002110">
    <property type="entry name" value="Ankyrin_rpt"/>
</dbReference>
<evidence type="ECO:0000256" key="1">
    <source>
        <dbReference type="PROSITE-ProRule" id="PRU00023"/>
    </source>
</evidence>
<keyword evidence="1" id="KW-0040">ANK repeat</keyword>
<dbReference type="SUPFAM" id="SSF48403">
    <property type="entry name" value="Ankyrin repeat"/>
    <property type="match status" value="1"/>
</dbReference>
<sequence length="1429" mass="162058">MSYDHLCNCRRNRHPYGIRANHITMRGAAQPQREPFIRRTMRHQTKQPSLGLTKAITFVGNTNTRGATRSDGCKQKLLSRRKKTNVVTVNCRSLKSRQQQHQLCLTLNSLNAPIACLQETRLRDLPVIDIPAPLRTGNGSPEGYRVYTGNADPDGTGGCGIAVRMDLAASVTETGFVGKRITWARLSKCGMRTVWIVSAHAPTEDATDAEKDAFYDNLLSVCRQFKSGHYVIVGIDGNAQYGKEEVSTALGRWYVPARETTANGRRLLDFCEQRGFVLASTLRRNRRKQRITWKGSANIGLEEKVRRKSATLKNQIDYVLISKKWAHTVTKARSVWGAPIDSDHAPVSVTIKLRFMGEKKVRRESQLDVQQLCRQKKVMTDYRRAVARSMAQFTRSGDVTLSNETFTSAVLKSARTTIPLKPKLQRKPLLSQEAERLATKAAKFGKTKCAEAVRARRALRRQLQRDEEEIWRERVSEMEEAVKCGNTKKLYSLLRIYSGKATRAPDCLTSKDGRTLLVNDECLERWKGHFQELLNRPHPSLPQLPVVQKDTYPAMTEPPSVSEIATSISKLKNGKAAGDDDVYPDLIKCLPPSALQKLQKLLQQYWETEKIPDEWRNAIVVPLHKKGSVTDPENYRGISLLPVVYKVLERIIADRLRTHRERTVREEQAGFRPGRSTVDQIFAIRRMIEQRNKYRQSTYIAFLDFACAFDSPCRERIYDLLRADGVPSKIIHLIKDMNTNTTATVRTRAGTSRKFLVDTGVRQGSVLGPMLFNYVIDEVMRRATQDYVSNILLYPAEKELTDLEYADDIALVADSARELQKAVKAVSDYSASFGLVLKPSKSKVLATKPSKPMRFPIRIDGEELENVKSFCYLGSVITASTSCMEDIAQRIAKASSAFNMLQKCLWNTKINNNTKLRVYRTAIRPILTYGSTTWTLTKTAEGKLDAAERRFLRRILGYKWIDKIRNTELYAEVSETMHRKENNAEVNKLSDVVRRERLKLLGHIMRRNDGRLVKMALLHEPEPTWRRPRGRSSRIWKDLIKADLVSVEFDSVVQEATKIYGRGIANTWRSKNWLRVVDILADDRDLWKEVCGHHGREGARKRSRQRCTLDKCESILVGCLDIGNCVKIYQFADSNNLNRLRDSCTKLLAARWNDFNANHFSDLSAPLLYRFLKGQSTSILHSIIRLEREDVLFLYYLDHSSELEKASNAVDENGIYPLELALDQHYMDGAKSLIAHQADVNRCDVNGRTFIIKAIEKGQTYACKFLSENGAEINTTLLDTGEGLLHVVARSTCSDEMMDWLGGIISSLDVNAKNKLSQTALLSSVIYENKKLHRMLLHQPGIDVTSMDAKYQSPVSVALFEKNDISLARQLVALNADLNTIDGDGNTLLHRAVAQHNVKALQFLCEHKVDVDIMNDEVVFLFIDIADKS</sequence>
<organism evidence="3 4">
    <name type="scientific">Gnathostoma spinigerum</name>
    <dbReference type="NCBI Taxonomy" id="75299"/>
    <lineage>
        <taxon>Eukaryota</taxon>
        <taxon>Metazoa</taxon>
        <taxon>Ecdysozoa</taxon>
        <taxon>Nematoda</taxon>
        <taxon>Chromadorea</taxon>
        <taxon>Rhabditida</taxon>
        <taxon>Spirurina</taxon>
        <taxon>Gnathostomatomorpha</taxon>
        <taxon>Gnathostomatoidea</taxon>
        <taxon>Gnathostomatidae</taxon>
        <taxon>Gnathostoma</taxon>
    </lineage>
</organism>
<dbReference type="InterPro" id="IPR000477">
    <property type="entry name" value="RT_dom"/>
</dbReference>
<dbReference type="SUPFAM" id="SSF56219">
    <property type="entry name" value="DNase I-like"/>
    <property type="match status" value="1"/>
</dbReference>
<dbReference type="Gene3D" id="3.60.10.10">
    <property type="entry name" value="Endonuclease/exonuclease/phosphatase"/>
    <property type="match status" value="1"/>
</dbReference>
<dbReference type="PANTHER" id="PTHR47027:SF20">
    <property type="entry name" value="REVERSE TRANSCRIPTASE-LIKE PROTEIN WITH RNA-DIRECTED DNA POLYMERASE DOMAIN"/>
    <property type="match status" value="1"/>
</dbReference>
<keyword evidence="4" id="KW-1185">Reference proteome</keyword>